<evidence type="ECO:0000313" key="2">
    <source>
        <dbReference type="Proteomes" id="UP000827976"/>
    </source>
</evidence>
<gene>
    <name evidence="1" type="ORF">IHE45_09G000600</name>
</gene>
<organism evidence="1 2">
    <name type="scientific">Dioscorea alata</name>
    <name type="common">Purple yam</name>
    <dbReference type="NCBI Taxonomy" id="55571"/>
    <lineage>
        <taxon>Eukaryota</taxon>
        <taxon>Viridiplantae</taxon>
        <taxon>Streptophyta</taxon>
        <taxon>Embryophyta</taxon>
        <taxon>Tracheophyta</taxon>
        <taxon>Spermatophyta</taxon>
        <taxon>Magnoliopsida</taxon>
        <taxon>Liliopsida</taxon>
        <taxon>Dioscoreales</taxon>
        <taxon>Dioscoreaceae</taxon>
        <taxon>Dioscorea</taxon>
    </lineage>
</organism>
<protein>
    <submittedName>
        <fullName evidence="1">Uncharacterized protein</fullName>
    </submittedName>
</protein>
<keyword evidence="2" id="KW-1185">Reference proteome</keyword>
<proteinExistence type="predicted"/>
<sequence>MVYRMLGGLILGFLLLEMYFSLLGALIFIVFPVHGFCQLLILPPMESIYMLYLYSIVAVIFQDGLSKIFVILVLCSSFCCFSFSACSFCLYLALRSVWFIVCFQ</sequence>
<dbReference type="EMBL" id="CM037019">
    <property type="protein sequence ID" value="KAH7671646.1"/>
    <property type="molecule type" value="Genomic_DNA"/>
</dbReference>
<dbReference type="Proteomes" id="UP000827976">
    <property type="component" value="Chromosome 9"/>
</dbReference>
<comment type="caution">
    <text evidence="1">The sequence shown here is derived from an EMBL/GenBank/DDBJ whole genome shotgun (WGS) entry which is preliminary data.</text>
</comment>
<accession>A0ACB7VCI0</accession>
<name>A0ACB7VCI0_DIOAL</name>
<evidence type="ECO:0000313" key="1">
    <source>
        <dbReference type="EMBL" id="KAH7671646.1"/>
    </source>
</evidence>
<reference evidence="2" key="1">
    <citation type="journal article" date="2022" name="Nat. Commun.">
        <title>Chromosome evolution and the genetic basis of agronomically important traits in greater yam.</title>
        <authorList>
            <person name="Bredeson J.V."/>
            <person name="Lyons J.B."/>
            <person name="Oniyinde I.O."/>
            <person name="Okereke N.R."/>
            <person name="Kolade O."/>
            <person name="Nnabue I."/>
            <person name="Nwadili C.O."/>
            <person name="Hribova E."/>
            <person name="Parker M."/>
            <person name="Nwogha J."/>
            <person name="Shu S."/>
            <person name="Carlson J."/>
            <person name="Kariba R."/>
            <person name="Muthemba S."/>
            <person name="Knop K."/>
            <person name="Barton G.J."/>
            <person name="Sherwood A.V."/>
            <person name="Lopez-Montes A."/>
            <person name="Asiedu R."/>
            <person name="Jamnadass R."/>
            <person name="Muchugi A."/>
            <person name="Goodstein D."/>
            <person name="Egesi C.N."/>
            <person name="Featherston J."/>
            <person name="Asfaw A."/>
            <person name="Simpson G.G."/>
            <person name="Dolezel J."/>
            <person name="Hendre P.S."/>
            <person name="Van Deynze A."/>
            <person name="Kumar P.L."/>
            <person name="Obidiegwu J.E."/>
            <person name="Bhattacharjee R."/>
            <person name="Rokhsar D.S."/>
        </authorList>
    </citation>
    <scope>NUCLEOTIDE SEQUENCE [LARGE SCALE GENOMIC DNA]</scope>
    <source>
        <strain evidence="2">cv. TDa95/00328</strain>
    </source>
</reference>